<dbReference type="PANTHER" id="PTHR43249">
    <property type="entry name" value="UDP-N-ACETYL-2-AMINO-2-DEOXY-D-GLUCURONATE OXIDASE"/>
    <property type="match status" value="1"/>
</dbReference>
<dbReference type="InterPro" id="IPR052515">
    <property type="entry name" value="Gfo/Idh/MocA_Oxidoreductase"/>
</dbReference>
<evidence type="ECO:0000313" key="4">
    <source>
        <dbReference type="Proteomes" id="UP000321408"/>
    </source>
</evidence>
<dbReference type="Pfam" id="PF01408">
    <property type="entry name" value="GFO_IDH_MocA"/>
    <property type="match status" value="1"/>
</dbReference>
<dbReference type="SUPFAM" id="SSF51735">
    <property type="entry name" value="NAD(P)-binding Rossmann-fold domains"/>
    <property type="match status" value="1"/>
</dbReference>
<feature type="domain" description="GFO/IDH/MocA-like oxidoreductase" evidence="2">
    <location>
        <begin position="162"/>
        <end position="305"/>
    </location>
</feature>
<accession>A0A5B9D979</accession>
<dbReference type="InterPro" id="IPR055170">
    <property type="entry name" value="GFO_IDH_MocA-like_dom"/>
</dbReference>
<reference evidence="3 4" key="1">
    <citation type="journal article" date="2020" name="Nature">
        <title>Isolation of an archaeon at the prokaryote-eukaryote interface.</title>
        <authorList>
            <person name="Imachi H."/>
            <person name="Nobu M.K."/>
            <person name="Nakahara N."/>
            <person name="Morono Y."/>
            <person name="Ogawara M."/>
            <person name="Takaki Y."/>
            <person name="Takano Y."/>
            <person name="Uematsu K."/>
            <person name="Ikuta T."/>
            <person name="Ito M."/>
            <person name="Matsui Y."/>
            <person name="Miyazaki M."/>
            <person name="Murata K."/>
            <person name="Saito Y."/>
            <person name="Sakai S."/>
            <person name="Song C."/>
            <person name="Tasumi E."/>
            <person name="Yamanaka Y."/>
            <person name="Yamaguchi T."/>
            <person name="Kamagata Y."/>
            <person name="Tamaki H."/>
            <person name="Takai K."/>
        </authorList>
    </citation>
    <scope>NUCLEOTIDE SEQUENCE [LARGE SCALE GENOMIC DNA]</scope>
    <source>
        <strain evidence="3 4">MK-D1</strain>
    </source>
</reference>
<evidence type="ECO:0000259" key="1">
    <source>
        <dbReference type="Pfam" id="PF01408"/>
    </source>
</evidence>
<dbReference type="AlphaFoldDB" id="A0A5B9D979"/>
<keyword evidence="4" id="KW-1185">Reference proteome</keyword>
<sequence>MGNTKILRVGIVGCGRIFQSHNHAYNDLENVVVTGFYDRIKKRAQEWHNRMTEEMQLVKEVALEHEDENDERHLERCRIFEEESEVYENFQDLLNNVDVIDISTPNYAHAPYAIWALRQNKSVMSEKPPALCSLETQWICEAKEKSKAHYQINENFLWKVFVREIKKIIDNNVIGKINEINIKLGHGGPSWGWQENFLNPTISGGGVLSDMGSHALGFVFGILGHEYEIEKVQTIRMETSSKSEKIMRDLENKEEYLKERFMVEDEAEVKIKMINKDTKQEILIQIEVSWAKTYKEISVHGSKATCELGEDERKQNILIIKSENGKKQKIKIPGQGRDSHQMQITDFLSRIVKDQDSFANEKIAHKIQTIISASYLSNLLGFKSNKKKKEGKPITPDKLNKFYQDIIKSGCPKNIIIEEIIYHFVSPFIKSSE</sequence>
<dbReference type="KEGG" id="psyt:DSAG12_01407"/>
<proteinExistence type="predicted"/>
<evidence type="ECO:0000259" key="2">
    <source>
        <dbReference type="Pfam" id="PF22725"/>
    </source>
</evidence>
<evidence type="ECO:0000313" key="3">
    <source>
        <dbReference type="EMBL" id="QEE15581.1"/>
    </source>
</evidence>
<protein>
    <submittedName>
        <fullName evidence="3">Gfo/Idh/MocA family protein</fullName>
    </submittedName>
</protein>
<dbReference type="Gene3D" id="3.40.50.720">
    <property type="entry name" value="NAD(P)-binding Rossmann-like Domain"/>
    <property type="match status" value="1"/>
</dbReference>
<dbReference type="GeneID" id="41329402"/>
<dbReference type="GO" id="GO:0000166">
    <property type="term" value="F:nucleotide binding"/>
    <property type="evidence" value="ECO:0007669"/>
    <property type="project" value="InterPro"/>
</dbReference>
<gene>
    <name evidence="3" type="ORF">DSAG12_01407</name>
</gene>
<dbReference type="Proteomes" id="UP000321408">
    <property type="component" value="Chromosome"/>
</dbReference>
<name>A0A5B9D979_9ARCH</name>
<dbReference type="Pfam" id="PF22725">
    <property type="entry name" value="GFO_IDH_MocA_C3"/>
    <property type="match status" value="1"/>
</dbReference>
<dbReference type="SUPFAM" id="SSF55347">
    <property type="entry name" value="Glyceraldehyde-3-phosphate dehydrogenase-like, C-terminal domain"/>
    <property type="match status" value="1"/>
</dbReference>
<dbReference type="InterPro" id="IPR000683">
    <property type="entry name" value="Gfo/Idh/MocA-like_OxRdtase_N"/>
</dbReference>
<organism evidence="3 4">
    <name type="scientific">Promethearchaeum syntrophicum</name>
    <dbReference type="NCBI Taxonomy" id="2594042"/>
    <lineage>
        <taxon>Archaea</taxon>
        <taxon>Promethearchaeati</taxon>
        <taxon>Promethearchaeota</taxon>
        <taxon>Promethearchaeia</taxon>
        <taxon>Promethearchaeales</taxon>
        <taxon>Promethearchaeaceae</taxon>
        <taxon>Promethearchaeum</taxon>
    </lineage>
</organism>
<reference evidence="3 4" key="2">
    <citation type="journal article" date="2024" name="Int. J. Syst. Evol. Microbiol.">
        <title>Promethearchaeum syntrophicum gen. nov., sp. nov., an anaerobic, obligately syntrophic archaeon, the first isolate of the lineage 'Asgard' archaea, and proposal of the new archaeal phylum Promethearchaeota phyl. nov. and kingdom Promethearchaeati regn. nov.</title>
        <authorList>
            <person name="Imachi H."/>
            <person name="Nobu M.K."/>
            <person name="Kato S."/>
            <person name="Takaki Y."/>
            <person name="Miyazaki M."/>
            <person name="Miyata M."/>
            <person name="Ogawara M."/>
            <person name="Saito Y."/>
            <person name="Sakai S."/>
            <person name="Tahara Y.O."/>
            <person name="Takano Y."/>
            <person name="Tasumi E."/>
            <person name="Uematsu K."/>
            <person name="Yoshimura T."/>
            <person name="Itoh T."/>
            <person name="Ohkuma M."/>
            <person name="Takai K."/>
        </authorList>
    </citation>
    <scope>NUCLEOTIDE SEQUENCE [LARGE SCALE GENOMIC DNA]</scope>
    <source>
        <strain evidence="3 4">MK-D1</strain>
    </source>
</reference>
<feature type="domain" description="Gfo/Idh/MocA-like oxidoreductase N-terminal" evidence="1">
    <location>
        <begin position="7"/>
        <end position="152"/>
    </location>
</feature>
<dbReference type="InterPro" id="IPR036291">
    <property type="entry name" value="NAD(P)-bd_dom_sf"/>
</dbReference>
<dbReference type="Gene3D" id="3.30.360.10">
    <property type="entry name" value="Dihydrodipicolinate Reductase, domain 2"/>
    <property type="match status" value="1"/>
</dbReference>
<dbReference type="OrthoDB" id="25239at2157"/>
<dbReference type="EMBL" id="CP042905">
    <property type="protein sequence ID" value="QEE15581.1"/>
    <property type="molecule type" value="Genomic_DNA"/>
</dbReference>
<dbReference type="RefSeq" id="WP_147662487.1">
    <property type="nucleotide sequence ID" value="NZ_CP042905.2"/>
</dbReference>
<dbReference type="PANTHER" id="PTHR43249:SF1">
    <property type="entry name" value="D-GLUCOSIDE 3-DEHYDROGENASE"/>
    <property type="match status" value="1"/>
</dbReference>